<feature type="chain" id="PRO_5007070844" description="ATP synthase complex subunit 8" evidence="15">
    <location>
        <begin position="31"/>
        <end position="55"/>
    </location>
</feature>
<keyword evidence="5 14" id="KW-0812">Transmembrane</keyword>
<comment type="similarity">
    <text evidence="2 14">Belongs to the ATPase protein 8 family.</text>
</comment>
<keyword evidence="4 14" id="KW-0138">CF(0)</keyword>
<evidence type="ECO:0000256" key="8">
    <source>
        <dbReference type="ARBA" id="ARBA00023065"/>
    </source>
</evidence>
<organism evidence="16">
    <name type="scientific">Pseudorhombus dupliciocellatus</name>
    <name type="common">ocellated flounder</name>
    <dbReference type="NCBI Taxonomy" id="367197"/>
    <lineage>
        <taxon>Eukaryota</taxon>
        <taxon>Metazoa</taxon>
        <taxon>Chordata</taxon>
        <taxon>Craniata</taxon>
        <taxon>Vertebrata</taxon>
        <taxon>Euteleostomi</taxon>
        <taxon>Actinopterygii</taxon>
        <taxon>Neopterygii</taxon>
        <taxon>Teleostei</taxon>
        <taxon>Neoteleostei</taxon>
        <taxon>Acanthomorphata</taxon>
        <taxon>Carangaria</taxon>
        <taxon>Pleuronectiformes</taxon>
        <taxon>Pleuronectoidei</taxon>
        <taxon>Paralichthyidae</taxon>
        <taxon>Pseudorhombus</taxon>
    </lineage>
</organism>
<evidence type="ECO:0000313" key="16">
    <source>
        <dbReference type="EMBL" id="AID59789.1"/>
    </source>
</evidence>
<keyword evidence="6 14" id="KW-0375">Hydrogen ion transport</keyword>
<evidence type="ECO:0000256" key="10">
    <source>
        <dbReference type="ARBA" id="ARBA00023136"/>
    </source>
</evidence>
<dbReference type="CTD" id="4509"/>
<reference evidence="16" key="1">
    <citation type="submission" date="2014-02" db="EMBL/GenBank/DDBJ databases">
        <authorList>
            <person name="Madsen J."/>
        </authorList>
    </citation>
    <scope>NUCLEOTIDE SEQUENCE</scope>
</reference>
<name>A0A0X8T035_9PLEU</name>
<comment type="function">
    <text evidence="12">Subunit 8, of the mitochondrial membrane ATP synthase complex (F(1)F(0) ATP synthase or Complex V) that produces ATP from ADP in the presence of a proton gradient across the membrane which is generated by electron transport complexes of the respiratory chain. ATP synthase complex consist of a soluble F(1) head domain - the catalytic core - and a membrane F(1) domain - the membrane proton channel. These two domains are linked by a central stalk rotating inside the F(1) region and a stationary peripheral stalk. During catalysis, ATP synthesis in the catalytic domain of F(1) is coupled via a rotary mechanism of the central stalk subunits to proton translocation. In vivo, can only synthesize ATP although its ATP hydrolase activity can be activated artificially in vitro. Part of the complex F(0) domain.</text>
</comment>
<keyword evidence="9 14" id="KW-0496">Mitochondrion</keyword>
<geneLocation type="mitochondrion" evidence="16"/>
<dbReference type="Pfam" id="PF00895">
    <property type="entry name" value="ATP-synt_8"/>
    <property type="match status" value="1"/>
</dbReference>
<protein>
    <recommendedName>
        <fullName evidence="14">ATP synthase complex subunit 8</fullName>
    </recommendedName>
</protein>
<dbReference type="InterPro" id="IPR050635">
    <property type="entry name" value="ATPase_protein_8"/>
</dbReference>
<evidence type="ECO:0000256" key="4">
    <source>
        <dbReference type="ARBA" id="ARBA00022547"/>
    </source>
</evidence>
<gene>
    <name evidence="16" type="primary">ATP8</name>
</gene>
<proteinExistence type="inferred from homology"/>
<dbReference type="GO" id="GO:0031966">
    <property type="term" value="C:mitochondrial membrane"/>
    <property type="evidence" value="ECO:0007669"/>
    <property type="project" value="UniProtKB-SubCell"/>
</dbReference>
<dbReference type="PANTHER" id="PTHR39937">
    <property type="entry name" value="ATP SYNTHASE PROTEIN 8"/>
    <property type="match status" value="1"/>
</dbReference>
<evidence type="ECO:0000256" key="13">
    <source>
        <dbReference type="ARBA" id="ARBA00064647"/>
    </source>
</evidence>
<evidence type="ECO:0000256" key="9">
    <source>
        <dbReference type="ARBA" id="ARBA00023128"/>
    </source>
</evidence>
<dbReference type="EMBL" id="KJ433562">
    <property type="protein sequence ID" value="AID59789.1"/>
    <property type="molecule type" value="Genomic_DNA"/>
</dbReference>
<keyword evidence="7" id="KW-1133">Transmembrane helix</keyword>
<comment type="subcellular location">
    <subcellularLocation>
        <location evidence="1 14">Mitochondrion membrane</location>
        <topology evidence="1 14">Single-pass membrane protein</topology>
    </subcellularLocation>
</comment>
<accession>A0A0X8T035</accession>
<sequence>MPQLNPAPWFMVLTFSWFVFLTVLPPKIMAHTFPHQPTLQDTQDAKAGSWNWPWH</sequence>
<evidence type="ECO:0000256" key="3">
    <source>
        <dbReference type="ARBA" id="ARBA00022448"/>
    </source>
</evidence>
<keyword evidence="10" id="KW-0472">Membrane</keyword>
<dbReference type="GO" id="GO:0015078">
    <property type="term" value="F:proton transmembrane transporter activity"/>
    <property type="evidence" value="ECO:0007669"/>
    <property type="project" value="InterPro"/>
</dbReference>
<dbReference type="PANTHER" id="PTHR39937:SF1">
    <property type="entry name" value="ATP SYNTHASE PROTEIN 8"/>
    <property type="match status" value="1"/>
</dbReference>
<reference evidence="16" key="2">
    <citation type="journal article" date="2015" name="Mitochondrial DNA">
        <title>The complete mitochondrial genome of Pseudorhombus dupliocellatus (Pleuronectiformes: Paralichthyidae).</title>
        <authorList>
            <person name="Si L.Z."/>
            <person name="Gong L."/>
            <person name="Shi W."/>
            <person name="Yang M."/>
            <person name="Kong X.Y."/>
        </authorList>
    </citation>
    <scope>NUCLEOTIDE SEQUENCE</scope>
</reference>
<evidence type="ECO:0000256" key="12">
    <source>
        <dbReference type="ARBA" id="ARBA00053067"/>
    </source>
</evidence>
<keyword evidence="3 14" id="KW-0813">Transport</keyword>
<keyword evidence="11" id="KW-0066">ATP synthesis</keyword>
<evidence type="ECO:0000256" key="6">
    <source>
        <dbReference type="ARBA" id="ARBA00022781"/>
    </source>
</evidence>
<evidence type="ECO:0000256" key="1">
    <source>
        <dbReference type="ARBA" id="ARBA00004304"/>
    </source>
</evidence>
<evidence type="ECO:0000256" key="2">
    <source>
        <dbReference type="ARBA" id="ARBA00008892"/>
    </source>
</evidence>
<dbReference type="GeneID" id="26887923"/>
<dbReference type="AlphaFoldDB" id="A0A0X8T035"/>
<evidence type="ECO:0000256" key="7">
    <source>
        <dbReference type="ARBA" id="ARBA00022989"/>
    </source>
</evidence>
<feature type="signal peptide" evidence="15">
    <location>
        <begin position="1"/>
        <end position="30"/>
    </location>
</feature>
<keyword evidence="15" id="KW-0732">Signal</keyword>
<dbReference type="InterPro" id="IPR001421">
    <property type="entry name" value="ATP8_metazoa"/>
</dbReference>
<evidence type="ECO:0000256" key="15">
    <source>
        <dbReference type="SAM" id="SignalP"/>
    </source>
</evidence>
<evidence type="ECO:0000256" key="5">
    <source>
        <dbReference type="ARBA" id="ARBA00022692"/>
    </source>
</evidence>
<comment type="subunit">
    <text evidence="13">Component of the ATP synthase complex composed at least of ATP5F1A/subunit alpha, ATP5F1B/subunit beta, ATP5MC1/subunit c (homooctomer), MT-ATP6/subunit a, MT-ATP8/subunit 8, ATP5ME/subunit e, ATP5MF/subunit f, ATP5MG/subunit g, ATP5MK/subunit k, ATP5MJ/subunit j, ATP5F1C/subunit gamma, ATP5F1D/subunit delta, ATP5F1E/subunit epsilon, ATP5PF/subunit F6, ATP5PB/subunit b, ATP5PD/subunit d, ATP5PO/subunit OSCP. ATP synthase complex consists of a soluble F(1) head domain (subunits alpha(3) and beta(3)) - the catalytic core - and a membrane F(0) domain - the membrane proton channel (subunits c, a, 8, e, f, g, k and j). These two domains are linked by a central stalk (subunits gamma, delta, and epsilon) rotating inside the F1 region and a stationary peripheral stalk (subunits F6, b, d, and OSCP).</text>
</comment>
<evidence type="ECO:0000256" key="11">
    <source>
        <dbReference type="ARBA" id="ARBA00023310"/>
    </source>
</evidence>
<dbReference type="RefSeq" id="YP_009230451.1">
    <property type="nucleotide sequence ID" value="NC_029323.1"/>
</dbReference>
<dbReference type="GO" id="GO:0045259">
    <property type="term" value="C:proton-transporting ATP synthase complex"/>
    <property type="evidence" value="ECO:0007669"/>
    <property type="project" value="UniProtKB-KW"/>
</dbReference>
<keyword evidence="8 14" id="KW-0406">Ion transport</keyword>
<dbReference type="GO" id="GO:0015986">
    <property type="term" value="P:proton motive force-driven ATP synthesis"/>
    <property type="evidence" value="ECO:0007669"/>
    <property type="project" value="InterPro"/>
</dbReference>
<evidence type="ECO:0000256" key="14">
    <source>
        <dbReference type="RuleBase" id="RU003661"/>
    </source>
</evidence>